<organism evidence="4 5">
    <name type="scientific">Pendulispora brunnea</name>
    <dbReference type="NCBI Taxonomy" id="2905690"/>
    <lineage>
        <taxon>Bacteria</taxon>
        <taxon>Pseudomonadati</taxon>
        <taxon>Myxococcota</taxon>
        <taxon>Myxococcia</taxon>
        <taxon>Myxococcales</taxon>
        <taxon>Sorangiineae</taxon>
        <taxon>Pendulisporaceae</taxon>
        <taxon>Pendulispora</taxon>
    </lineage>
</organism>
<dbReference type="PANTHER" id="PTHR44196:SF1">
    <property type="entry name" value="DEHYDROGENASE_REDUCTASE SDR FAMILY MEMBER 7B"/>
    <property type="match status" value="1"/>
</dbReference>
<reference evidence="4 5" key="1">
    <citation type="submission" date="2021-12" db="EMBL/GenBank/DDBJ databases">
        <title>Discovery of the Pendulisporaceae a myxobacterial family with distinct sporulation behavior and unique specialized metabolism.</title>
        <authorList>
            <person name="Garcia R."/>
            <person name="Popoff A."/>
            <person name="Bader C.D."/>
            <person name="Loehr J."/>
            <person name="Walesch S."/>
            <person name="Walt C."/>
            <person name="Boldt J."/>
            <person name="Bunk B."/>
            <person name="Haeckl F.J.F.P.J."/>
            <person name="Gunesch A.P."/>
            <person name="Birkelbach J."/>
            <person name="Nuebel U."/>
            <person name="Pietschmann T."/>
            <person name="Bach T."/>
            <person name="Mueller R."/>
        </authorList>
    </citation>
    <scope>NUCLEOTIDE SEQUENCE [LARGE SCALE GENOMIC DNA]</scope>
    <source>
        <strain evidence="4 5">MSr12523</strain>
    </source>
</reference>
<dbReference type="Pfam" id="PF00106">
    <property type="entry name" value="adh_short"/>
    <property type="match status" value="1"/>
</dbReference>
<accession>A0ABZ2K6Z4</accession>
<gene>
    <name evidence="4" type="ORF">LZC95_49425</name>
</gene>
<dbReference type="InterPro" id="IPR002347">
    <property type="entry name" value="SDR_fam"/>
</dbReference>
<evidence type="ECO:0000313" key="5">
    <source>
        <dbReference type="Proteomes" id="UP001379533"/>
    </source>
</evidence>
<evidence type="ECO:0000256" key="3">
    <source>
        <dbReference type="RuleBase" id="RU000363"/>
    </source>
</evidence>
<keyword evidence="5" id="KW-1185">Reference proteome</keyword>
<dbReference type="Proteomes" id="UP001379533">
    <property type="component" value="Chromosome"/>
</dbReference>
<dbReference type="PANTHER" id="PTHR44196">
    <property type="entry name" value="DEHYDROGENASE/REDUCTASE SDR FAMILY MEMBER 7B"/>
    <property type="match status" value="1"/>
</dbReference>
<dbReference type="Gene3D" id="3.40.50.720">
    <property type="entry name" value="NAD(P)-binding Rossmann-like Domain"/>
    <property type="match status" value="1"/>
</dbReference>
<evidence type="ECO:0000313" key="4">
    <source>
        <dbReference type="EMBL" id="WXA94457.1"/>
    </source>
</evidence>
<name>A0ABZ2K6Z4_9BACT</name>
<dbReference type="RefSeq" id="WP_394845063.1">
    <property type="nucleotide sequence ID" value="NZ_CP089982.1"/>
</dbReference>
<dbReference type="PRINTS" id="PR00080">
    <property type="entry name" value="SDRFAMILY"/>
</dbReference>
<comment type="similarity">
    <text evidence="1 3">Belongs to the short-chain dehydrogenases/reductases (SDR) family.</text>
</comment>
<dbReference type="InterPro" id="IPR036291">
    <property type="entry name" value="NAD(P)-bd_dom_sf"/>
</dbReference>
<proteinExistence type="inferred from homology"/>
<evidence type="ECO:0000256" key="1">
    <source>
        <dbReference type="ARBA" id="ARBA00006484"/>
    </source>
</evidence>
<protein>
    <submittedName>
        <fullName evidence="4">SDR family NAD(P)-dependent oxidoreductase</fullName>
    </submittedName>
</protein>
<sequence length="311" mass="33709">MDAFLSPGRAARRLVKRIVNPAGLANDAALHATVRDKVVLVTGASYGLGEATARKLGAAGATVLLVARTSERLANVAAQITAGGGKAQTYAVDLCNDKAVEELVQRILADHGHVDIVVNNAGKSIRRSLHLQYDRFHDFTRTMGVNYLGPARLLLGLLPPMRARGRGHIVNVSTVGVRIVPGPRWGVYQSSKGAFDIWLRSITPEIQADGLTVSTIYMGLIYTRMSAPTPIMRKLPGLHPDEAADLVARAIVHRPREITPWWVWPAEFGSLIARGPLAHGLAFLHRRSRDSESALGIEAPPTHHPRARGRT</sequence>
<dbReference type="SUPFAM" id="SSF51735">
    <property type="entry name" value="NAD(P)-binding Rossmann-fold domains"/>
    <property type="match status" value="1"/>
</dbReference>
<dbReference type="PRINTS" id="PR00081">
    <property type="entry name" value="GDHRDH"/>
</dbReference>
<keyword evidence="2" id="KW-0560">Oxidoreductase</keyword>
<dbReference type="CDD" id="cd05233">
    <property type="entry name" value="SDR_c"/>
    <property type="match status" value="1"/>
</dbReference>
<dbReference type="EMBL" id="CP089982">
    <property type="protein sequence ID" value="WXA94457.1"/>
    <property type="molecule type" value="Genomic_DNA"/>
</dbReference>
<evidence type="ECO:0000256" key="2">
    <source>
        <dbReference type="ARBA" id="ARBA00023002"/>
    </source>
</evidence>